<evidence type="ECO:0000313" key="3">
    <source>
        <dbReference type="Proteomes" id="UP001476247"/>
    </source>
</evidence>
<feature type="region of interest" description="Disordered" evidence="1">
    <location>
        <begin position="124"/>
        <end position="149"/>
    </location>
</feature>
<protein>
    <submittedName>
        <fullName evidence="2">Uncharacterized protein</fullName>
    </submittedName>
</protein>
<organism evidence="2 3">
    <name type="scientific">Helicostylum pulchrum</name>
    <dbReference type="NCBI Taxonomy" id="562976"/>
    <lineage>
        <taxon>Eukaryota</taxon>
        <taxon>Fungi</taxon>
        <taxon>Fungi incertae sedis</taxon>
        <taxon>Mucoromycota</taxon>
        <taxon>Mucoromycotina</taxon>
        <taxon>Mucoromycetes</taxon>
        <taxon>Mucorales</taxon>
        <taxon>Mucorineae</taxon>
        <taxon>Mucoraceae</taxon>
        <taxon>Helicostylum</taxon>
    </lineage>
</organism>
<sequence>MEDIFGRVASYEIRCALYDFDLTHMGCFYNFPKSIQTEATKKGCKALVSTENYLDGSLVRCVSYCQDCCLLLGEEVTEADRIKCKSIVKDTPFDVVYTTEDRKIQPRAMENKVIALDPFKYPHYPDSPPTSPNPSPVIATDTVSAISTS</sequence>
<evidence type="ECO:0000313" key="2">
    <source>
        <dbReference type="EMBL" id="GAA5800594.1"/>
    </source>
</evidence>
<reference evidence="2 3" key="1">
    <citation type="submission" date="2024-04" db="EMBL/GenBank/DDBJ databases">
        <title>genome sequences of Mucor flavus KT1a and Helicostylum pulchrum KT1b strains isolation_sourced from the surface of a dry-aged beef.</title>
        <authorList>
            <person name="Toyotome T."/>
            <person name="Hosono M."/>
            <person name="Torimaru M."/>
            <person name="Fukuda K."/>
            <person name="Mikami N."/>
        </authorList>
    </citation>
    <scope>NUCLEOTIDE SEQUENCE [LARGE SCALE GENOMIC DNA]</scope>
    <source>
        <strain evidence="2 3">KT1b</strain>
    </source>
</reference>
<dbReference type="Proteomes" id="UP001476247">
    <property type="component" value="Unassembled WGS sequence"/>
</dbReference>
<keyword evidence="3" id="KW-1185">Reference proteome</keyword>
<gene>
    <name evidence="2" type="ORF">HPULCUR_006030</name>
</gene>
<accession>A0ABP9Y0R1</accession>
<feature type="compositionally biased region" description="Pro residues" evidence="1">
    <location>
        <begin position="125"/>
        <end position="135"/>
    </location>
</feature>
<dbReference type="EMBL" id="BAABUJ010000016">
    <property type="protein sequence ID" value="GAA5800594.1"/>
    <property type="molecule type" value="Genomic_DNA"/>
</dbReference>
<name>A0ABP9Y0R1_9FUNG</name>
<proteinExistence type="predicted"/>
<comment type="caution">
    <text evidence="2">The sequence shown here is derived from an EMBL/GenBank/DDBJ whole genome shotgun (WGS) entry which is preliminary data.</text>
</comment>
<evidence type="ECO:0000256" key="1">
    <source>
        <dbReference type="SAM" id="MobiDB-lite"/>
    </source>
</evidence>